<gene>
    <name evidence="7" type="ORF">SAMN04488526_1010</name>
</gene>
<evidence type="ECO:0000256" key="3">
    <source>
        <dbReference type="ARBA" id="ARBA00023004"/>
    </source>
</evidence>
<evidence type="ECO:0000256" key="5">
    <source>
        <dbReference type="SAM" id="SignalP"/>
    </source>
</evidence>
<keyword evidence="1 4" id="KW-0349">Heme</keyword>
<dbReference type="InterPro" id="IPR009056">
    <property type="entry name" value="Cyt_c-like_dom"/>
</dbReference>
<sequence length="134" mass="13830">MPAHISCHALLVVALPALLTACNPMPELRTEAAYGASLFQQSCADCHGANAMGTPGLAPDLTTLSKRNGGSFPRDRILAQIDGLGRHGDPDAVMPEFGAGDLGPAVVVEEEEGIGTPIPSDLIALAAYLISIQQ</sequence>
<dbReference type="GO" id="GO:0046872">
    <property type="term" value="F:metal ion binding"/>
    <property type="evidence" value="ECO:0007669"/>
    <property type="project" value="UniProtKB-KW"/>
</dbReference>
<feature type="chain" id="PRO_5011662788" evidence="5">
    <location>
        <begin position="22"/>
        <end position="134"/>
    </location>
</feature>
<organism evidence="7 8">
    <name type="scientific">Jannaschia helgolandensis</name>
    <dbReference type="NCBI Taxonomy" id="188906"/>
    <lineage>
        <taxon>Bacteria</taxon>
        <taxon>Pseudomonadati</taxon>
        <taxon>Pseudomonadota</taxon>
        <taxon>Alphaproteobacteria</taxon>
        <taxon>Rhodobacterales</taxon>
        <taxon>Roseobacteraceae</taxon>
        <taxon>Jannaschia</taxon>
    </lineage>
</organism>
<evidence type="ECO:0000313" key="7">
    <source>
        <dbReference type="EMBL" id="SEK60581.1"/>
    </source>
</evidence>
<dbReference type="Proteomes" id="UP000199283">
    <property type="component" value="Unassembled WGS sequence"/>
</dbReference>
<keyword evidence="8" id="KW-1185">Reference proteome</keyword>
<dbReference type="OrthoDB" id="5514238at2"/>
<dbReference type="RefSeq" id="WP_092760305.1">
    <property type="nucleotide sequence ID" value="NZ_FNZQ01000001.1"/>
</dbReference>
<evidence type="ECO:0000259" key="6">
    <source>
        <dbReference type="PROSITE" id="PS51007"/>
    </source>
</evidence>
<dbReference type="GO" id="GO:0020037">
    <property type="term" value="F:heme binding"/>
    <property type="evidence" value="ECO:0007669"/>
    <property type="project" value="InterPro"/>
</dbReference>
<dbReference type="Pfam" id="PF13442">
    <property type="entry name" value="Cytochrome_CBB3"/>
    <property type="match status" value="1"/>
</dbReference>
<evidence type="ECO:0000256" key="2">
    <source>
        <dbReference type="ARBA" id="ARBA00022723"/>
    </source>
</evidence>
<evidence type="ECO:0000256" key="1">
    <source>
        <dbReference type="ARBA" id="ARBA00022617"/>
    </source>
</evidence>
<evidence type="ECO:0000313" key="8">
    <source>
        <dbReference type="Proteomes" id="UP000199283"/>
    </source>
</evidence>
<dbReference type="Gene3D" id="1.10.760.10">
    <property type="entry name" value="Cytochrome c-like domain"/>
    <property type="match status" value="1"/>
</dbReference>
<protein>
    <submittedName>
        <fullName evidence="7">Cytochrome C oxidase, cbb3-type, subunit III</fullName>
    </submittedName>
</protein>
<keyword evidence="2 4" id="KW-0479">Metal-binding</keyword>
<dbReference type="STRING" id="188906.SAMN04488526_1010"/>
<keyword evidence="3 4" id="KW-0408">Iron</keyword>
<keyword evidence="5" id="KW-0732">Signal</keyword>
<reference evidence="7 8" key="1">
    <citation type="submission" date="2016-10" db="EMBL/GenBank/DDBJ databases">
        <authorList>
            <person name="de Groot N.N."/>
        </authorList>
    </citation>
    <scope>NUCLEOTIDE SEQUENCE [LARGE SCALE GENOMIC DNA]</scope>
    <source>
        <strain evidence="7 8">DSM 14858</strain>
    </source>
</reference>
<dbReference type="PROSITE" id="PS51007">
    <property type="entry name" value="CYTC"/>
    <property type="match status" value="1"/>
</dbReference>
<proteinExistence type="predicted"/>
<evidence type="ECO:0000256" key="4">
    <source>
        <dbReference type="PROSITE-ProRule" id="PRU00433"/>
    </source>
</evidence>
<accession>A0A1H7IDI0</accession>
<name>A0A1H7IDI0_9RHOB</name>
<dbReference type="EMBL" id="FNZQ01000001">
    <property type="protein sequence ID" value="SEK60581.1"/>
    <property type="molecule type" value="Genomic_DNA"/>
</dbReference>
<feature type="domain" description="Cytochrome c" evidence="6">
    <location>
        <begin position="30"/>
        <end position="133"/>
    </location>
</feature>
<dbReference type="InterPro" id="IPR036909">
    <property type="entry name" value="Cyt_c-like_dom_sf"/>
</dbReference>
<feature type="signal peptide" evidence="5">
    <location>
        <begin position="1"/>
        <end position="21"/>
    </location>
</feature>
<dbReference type="SUPFAM" id="SSF46626">
    <property type="entry name" value="Cytochrome c"/>
    <property type="match status" value="1"/>
</dbReference>
<dbReference type="GO" id="GO:0009055">
    <property type="term" value="F:electron transfer activity"/>
    <property type="evidence" value="ECO:0007669"/>
    <property type="project" value="InterPro"/>
</dbReference>
<dbReference type="AlphaFoldDB" id="A0A1H7IDI0"/>